<dbReference type="PANTHER" id="PTHR23014:SF1">
    <property type="entry name" value="DUF38 DOMAIN-CONTAINING PROTEIN-RELATED"/>
    <property type="match status" value="1"/>
</dbReference>
<feature type="domain" description="DUF38" evidence="1">
    <location>
        <begin position="5"/>
        <end position="95"/>
    </location>
</feature>
<dbReference type="InParanoid" id="O17999"/>
<dbReference type="Bgee" id="WBGene00011208">
    <property type="expression patterns" value="Expressed in pharyngeal muscle cell (C elegans)"/>
</dbReference>
<dbReference type="AlphaFoldDB" id="O17999"/>
<evidence type="ECO:0000313" key="4">
    <source>
        <dbReference type="WormBase" id="R10E8.2"/>
    </source>
</evidence>
<accession>O17999</accession>
<protein>
    <submittedName>
        <fullName evidence="2">DUF38 domain-containing protein</fullName>
    </submittedName>
</protein>
<proteinExistence type="predicted"/>
<dbReference type="AGR" id="WB:WBGene00011208"/>
<evidence type="ECO:0000313" key="2">
    <source>
        <dbReference type="EMBL" id="CAB04645.3"/>
    </source>
</evidence>
<dbReference type="PaxDb" id="6239-R10E8.2"/>
<gene>
    <name evidence="2" type="ORF">CELE_R10E8.2</name>
    <name evidence="2 4" type="ORF">R10E8.2</name>
</gene>
<dbReference type="PIR" id="T24145">
    <property type="entry name" value="T24145"/>
</dbReference>
<dbReference type="HOGENOM" id="CLU_1620542_0_0_1"/>
<dbReference type="FunCoup" id="O17999">
    <property type="interactions" value="105"/>
</dbReference>
<evidence type="ECO:0000259" key="1">
    <source>
        <dbReference type="Pfam" id="PF01827"/>
    </source>
</evidence>
<dbReference type="PANTHER" id="PTHR23014">
    <property type="entry name" value="F-BOX A PROTEIN"/>
    <property type="match status" value="1"/>
</dbReference>
<dbReference type="Pfam" id="PF01827">
    <property type="entry name" value="FTH"/>
    <property type="match status" value="1"/>
</dbReference>
<evidence type="ECO:0000313" key="3">
    <source>
        <dbReference type="Proteomes" id="UP000001940"/>
    </source>
</evidence>
<organism evidence="2 3">
    <name type="scientific">Caenorhabditis elegans</name>
    <dbReference type="NCBI Taxonomy" id="6239"/>
    <lineage>
        <taxon>Eukaryota</taxon>
        <taxon>Metazoa</taxon>
        <taxon>Ecdysozoa</taxon>
        <taxon>Nematoda</taxon>
        <taxon>Chromadorea</taxon>
        <taxon>Rhabditida</taxon>
        <taxon>Rhabditina</taxon>
        <taxon>Rhabditomorpha</taxon>
        <taxon>Rhabditoidea</taxon>
        <taxon>Rhabditidae</taxon>
        <taxon>Peloderinae</taxon>
        <taxon>Caenorhabditis</taxon>
    </lineage>
</organism>
<keyword evidence="3" id="KW-1185">Reference proteome</keyword>
<name>O17999_CAEEL</name>
<dbReference type="InterPro" id="IPR002900">
    <property type="entry name" value="DUF38/FTH_CAE_spp"/>
</dbReference>
<dbReference type="WormBase" id="R10E8.2">
    <property type="protein sequence ID" value="CE16312"/>
    <property type="gene ID" value="WBGene00011208"/>
</dbReference>
<dbReference type="Proteomes" id="UP000001940">
    <property type="component" value="Chromosome V"/>
</dbReference>
<dbReference type="PhylomeDB" id="O17999"/>
<reference evidence="2 3" key="1">
    <citation type="journal article" date="1998" name="Science">
        <title>Genome sequence of the nematode C. elegans: a platform for investigating biology.</title>
        <authorList>
            <consortium name="The C. elegans sequencing consortium"/>
            <person name="Sulson J.E."/>
            <person name="Waterston R."/>
        </authorList>
    </citation>
    <scope>NUCLEOTIDE SEQUENCE [LARGE SCALE GENOMIC DNA]</scope>
    <source>
        <strain evidence="2 3">Bristol N2</strain>
    </source>
</reference>
<dbReference type="UCSC" id="R10E8.2">
    <property type="organism name" value="c. elegans"/>
</dbReference>
<dbReference type="EMBL" id="BX284605">
    <property type="protein sequence ID" value="CAB04645.3"/>
    <property type="molecule type" value="Genomic_DNA"/>
</dbReference>
<sequence length="172" mass="19765">MLSPAIAIIESLDSGALKSIHLSTNKEEEMDFDILMKLPHWKNIEILLIKGFIVSAPIEHFIHLPEVTITMQSITIPNLKLLKKHFLGLKSEKKFVLKYKLDGGEIANNVHAVFDQASSSCKGRVKQWVYPKSGNMQFRVEYRQHHGFKDHKFTFLATRDLQEQQLTLLPID</sequence>